<name>A0A1J7IMF4_9PEZI</name>
<proteinExistence type="predicted"/>
<evidence type="ECO:0000313" key="3">
    <source>
        <dbReference type="Proteomes" id="UP000182658"/>
    </source>
</evidence>
<feature type="compositionally biased region" description="Low complexity" evidence="1">
    <location>
        <begin position="7"/>
        <end position="22"/>
    </location>
</feature>
<dbReference type="OrthoDB" id="5278621at2759"/>
<sequence length="89" mass="8586">MATNHLGKGTATDTTTGANIGIGEDKPKALDAKGAIGHAFTEKGAIGGTADKIGGPLAKDGMIGKQFTTEGSIGGTVQNAAGGTSAKSN</sequence>
<evidence type="ECO:0000313" key="2">
    <source>
        <dbReference type="EMBL" id="OIW28654.1"/>
    </source>
</evidence>
<dbReference type="InParanoid" id="A0A1J7IMF4"/>
<keyword evidence="3" id="KW-1185">Reference proteome</keyword>
<reference evidence="2 3" key="1">
    <citation type="submission" date="2016-10" db="EMBL/GenBank/DDBJ databases">
        <title>Draft genome sequence of Coniochaeta ligniaria NRRL30616, a lignocellulolytic fungus for bioabatement of inhibitors in plant biomass hydrolysates.</title>
        <authorList>
            <consortium name="DOE Joint Genome Institute"/>
            <person name="Jimenez D.J."/>
            <person name="Hector R.E."/>
            <person name="Riley R."/>
            <person name="Sun H."/>
            <person name="Grigoriev I.V."/>
            <person name="Van Elsas J.D."/>
            <person name="Nichols N.N."/>
        </authorList>
    </citation>
    <scope>NUCLEOTIDE SEQUENCE [LARGE SCALE GENOMIC DNA]</scope>
    <source>
        <strain evidence="2 3">NRRL 30616</strain>
    </source>
</reference>
<feature type="region of interest" description="Disordered" evidence="1">
    <location>
        <begin position="1"/>
        <end position="25"/>
    </location>
</feature>
<accession>A0A1J7IMF4</accession>
<dbReference type="EMBL" id="KV875098">
    <property type="protein sequence ID" value="OIW28654.1"/>
    <property type="molecule type" value="Genomic_DNA"/>
</dbReference>
<dbReference type="Proteomes" id="UP000182658">
    <property type="component" value="Unassembled WGS sequence"/>
</dbReference>
<protein>
    <submittedName>
        <fullName evidence="2">Uncharacterized protein</fullName>
    </submittedName>
</protein>
<dbReference type="AlphaFoldDB" id="A0A1J7IMF4"/>
<evidence type="ECO:0000256" key="1">
    <source>
        <dbReference type="SAM" id="MobiDB-lite"/>
    </source>
</evidence>
<organism evidence="2 3">
    <name type="scientific">Coniochaeta ligniaria NRRL 30616</name>
    <dbReference type="NCBI Taxonomy" id="1408157"/>
    <lineage>
        <taxon>Eukaryota</taxon>
        <taxon>Fungi</taxon>
        <taxon>Dikarya</taxon>
        <taxon>Ascomycota</taxon>
        <taxon>Pezizomycotina</taxon>
        <taxon>Sordariomycetes</taxon>
        <taxon>Sordariomycetidae</taxon>
        <taxon>Coniochaetales</taxon>
        <taxon>Coniochaetaceae</taxon>
        <taxon>Coniochaeta</taxon>
    </lineage>
</organism>
<gene>
    <name evidence="2" type="ORF">CONLIGDRAFT_681599</name>
</gene>